<protein>
    <submittedName>
        <fullName evidence="2">Uncharacterized protein</fullName>
    </submittedName>
</protein>
<feature type="region of interest" description="Disordered" evidence="1">
    <location>
        <begin position="134"/>
        <end position="162"/>
    </location>
</feature>
<keyword evidence="3" id="KW-1185">Reference proteome</keyword>
<dbReference type="AlphaFoldDB" id="A0A6G4WVT8"/>
<reference evidence="2 3" key="1">
    <citation type="submission" date="2020-02" db="EMBL/GenBank/DDBJ databases">
        <title>Whole-genome analyses of novel actinobacteria.</title>
        <authorList>
            <person name="Sahin N."/>
            <person name="Tatar D."/>
        </authorList>
    </citation>
    <scope>NUCLEOTIDE SEQUENCE [LARGE SCALE GENOMIC DNA]</scope>
    <source>
        <strain evidence="2 3">SB3404</strain>
    </source>
</reference>
<comment type="caution">
    <text evidence="2">The sequence shown here is derived from an EMBL/GenBank/DDBJ whole genome shotgun (WGS) entry which is preliminary data.</text>
</comment>
<name>A0A6G4WVT8_9ACTN</name>
<accession>A0A6G4WVT8</accession>
<gene>
    <name evidence="2" type="ORF">G5C65_13475</name>
</gene>
<dbReference type="EMBL" id="JAAKZZ010000110">
    <property type="protein sequence ID" value="NGO69345.1"/>
    <property type="molecule type" value="Genomic_DNA"/>
</dbReference>
<sequence>MPPVQIHVLDGDDKDDAVGLADVGVVTVNGERHLFLNPQSFGSAVRQVRSALPDLTLEQAERLVRDHCKELKDFDELLSPVDPVPPVDSPLPSATAQAGRPKRRMKRWAVAGALVAALVGSWALGHYVDGPSAPQAETGATDASSTSEASTADKSSSDIGTRPFTDPMFLGFSAGNIACQTMNDFEAECTDADGVVMSTKAAVGPDSTIYTFSYGSERLGLRIFSDRKYAETWARQDGTTELYPHLSRRGRYVLWGTDEGRLERYRGLLKTSPESVSAVHMAGDTGARRAVLLNGPDAVRQEPFTA</sequence>
<feature type="compositionally biased region" description="Low complexity" evidence="1">
    <location>
        <begin position="136"/>
        <end position="158"/>
    </location>
</feature>
<evidence type="ECO:0000313" key="2">
    <source>
        <dbReference type="EMBL" id="NGO69345.1"/>
    </source>
</evidence>
<organism evidence="2 3">
    <name type="scientific">Streptomyces boncukensis</name>
    <dbReference type="NCBI Taxonomy" id="2711219"/>
    <lineage>
        <taxon>Bacteria</taxon>
        <taxon>Bacillati</taxon>
        <taxon>Actinomycetota</taxon>
        <taxon>Actinomycetes</taxon>
        <taxon>Kitasatosporales</taxon>
        <taxon>Streptomycetaceae</taxon>
        <taxon>Streptomyces</taxon>
    </lineage>
</organism>
<dbReference type="Proteomes" id="UP000477722">
    <property type="component" value="Unassembled WGS sequence"/>
</dbReference>
<evidence type="ECO:0000313" key="3">
    <source>
        <dbReference type="Proteomes" id="UP000477722"/>
    </source>
</evidence>
<proteinExistence type="predicted"/>
<evidence type="ECO:0000256" key="1">
    <source>
        <dbReference type="SAM" id="MobiDB-lite"/>
    </source>
</evidence>